<dbReference type="SUPFAM" id="SSF50998">
    <property type="entry name" value="Quinoprotein alcohol dehydrogenase-like"/>
    <property type="match status" value="1"/>
</dbReference>
<name>A0A2T0UD82_9ACTN</name>
<dbReference type="Proteomes" id="UP000238176">
    <property type="component" value="Unassembled WGS sequence"/>
</dbReference>
<dbReference type="AlphaFoldDB" id="A0A2T0UD82"/>
<evidence type="ECO:0000313" key="2">
    <source>
        <dbReference type="EMBL" id="PRY55767.1"/>
    </source>
</evidence>
<gene>
    <name evidence="2" type="ORF">B0I28_11280</name>
</gene>
<dbReference type="EMBL" id="PVTJ01000012">
    <property type="protein sequence ID" value="PRY55767.1"/>
    <property type="molecule type" value="Genomic_DNA"/>
</dbReference>
<evidence type="ECO:0000256" key="1">
    <source>
        <dbReference type="SAM" id="MobiDB-lite"/>
    </source>
</evidence>
<dbReference type="RefSeq" id="WP_106366412.1">
    <property type="nucleotide sequence ID" value="NZ_PVTJ01000012.1"/>
</dbReference>
<dbReference type="OrthoDB" id="4601746at2"/>
<dbReference type="InterPro" id="IPR048161">
    <property type="entry name" value="PA2928-like"/>
</dbReference>
<sequence>MFQDFRAAGPLPPHSQLVRSPYGTPEHPLEPKRRPRGAGGSMLGFALLMSAGTFVAATGGEYLTAPEPDVMLRTGIAFSADGLALVPYDRAGSGGLLAELATDVNAVRLAAVDLATGETRWDVQLADELDQDAAAVGAGEQYAYIATAEGLEIRDLDDGALVTGAGDVPGLEGAGTGTAAYGLDPAAGVVALGFDGAYRALALDALEAVPADPAVAEAWTGRLAAEGAASQLGGMTTTEASISEDATVRVEPTAPGAVTSRLVVSDDGRALGTGTYTEAAIVLDQTQATTAWDIDLDVDGLIEGLLEDPTAAEALIDDPTGAIDLTAPAGTAAGAASGHVLVEHRRTPGGEDYALTVLDLDTGQTTASIDTTDHAGRSMTAPGGQTVVIVAPADGRFQSDLLIVAPDGSVDRAEFGALDLLGDPDTD</sequence>
<reference evidence="2 3" key="1">
    <citation type="submission" date="2018-03" db="EMBL/GenBank/DDBJ databases">
        <title>Genomic Encyclopedia of Type Strains, Phase III (KMG-III): the genomes of soil and plant-associated and newly described type strains.</title>
        <authorList>
            <person name="Whitman W."/>
        </authorList>
    </citation>
    <scope>NUCLEOTIDE SEQUENCE [LARGE SCALE GENOMIC DNA]</scope>
    <source>
        <strain evidence="2 3">CGMCC 4.7067</strain>
    </source>
</reference>
<dbReference type="NCBIfam" id="NF041516">
    <property type="entry name" value="PA2928_fam"/>
    <property type="match status" value="1"/>
</dbReference>
<evidence type="ECO:0000313" key="3">
    <source>
        <dbReference type="Proteomes" id="UP000238176"/>
    </source>
</evidence>
<keyword evidence="3" id="KW-1185">Reference proteome</keyword>
<protein>
    <submittedName>
        <fullName evidence="2">Uncharacterized protein</fullName>
    </submittedName>
</protein>
<dbReference type="InterPro" id="IPR011047">
    <property type="entry name" value="Quinoprotein_ADH-like_sf"/>
</dbReference>
<organism evidence="2 3">
    <name type="scientific">Glycomyces artemisiae</name>
    <dbReference type="NCBI Taxonomy" id="1076443"/>
    <lineage>
        <taxon>Bacteria</taxon>
        <taxon>Bacillati</taxon>
        <taxon>Actinomycetota</taxon>
        <taxon>Actinomycetes</taxon>
        <taxon>Glycomycetales</taxon>
        <taxon>Glycomycetaceae</taxon>
        <taxon>Glycomyces</taxon>
    </lineage>
</organism>
<comment type="caution">
    <text evidence="2">The sequence shown here is derived from an EMBL/GenBank/DDBJ whole genome shotgun (WGS) entry which is preliminary data.</text>
</comment>
<proteinExistence type="predicted"/>
<feature type="region of interest" description="Disordered" evidence="1">
    <location>
        <begin position="1"/>
        <end position="36"/>
    </location>
</feature>
<accession>A0A2T0UD82</accession>